<proteinExistence type="predicted"/>
<dbReference type="GO" id="GO:0004519">
    <property type="term" value="F:endonuclease activity"/>
    <property type="evidence" value="ECO:0007669"/>
    <property type="project" value="UniProtKB-KW"/>
</dbReference>
<reference evidence="1" key="2">
    <citation type="submission" date="1998-06" db="EMBL/GenBank/DDBJ databases">
        <title>Method for cloning and producing the NcoI restriction endonuclease and methylase.</title>
        <authorList>
            <person name="Van Cott E.M."/>
        </authorList>
    </citation>
    <scope>NUCLEOTIDE SEQUENCE</scope>
</reference>
<protein>
    <submittedName>
        <fullName evidence="1">NcoI restriction endonuclease</fullName>
    </submittedName>
</protein>
<dbReference type="PRO" id="PR:O85489"/>
<dbReference type="AlphaFoldDB" id="O85489"/>
<keyword evidence="1" id="KW-0540">Nuclease</keyword>
<organism evidence="1">
    <name type="scientific">Gordonia rubripertincta</name>
    <name type="common">Rhodococcus corallinus</name>
    <dbReference type="NCBI Taxonomy" id="36822"/>
    <lineage>
        <taxon>Bacteria</taxon>
        <taxon>Bacillati</taxon>
        <taxon>Actinomycetota</taxon>
        <taxon>Actinomycetes</taxon>
        <taxon>Mycobacteriales</taxon>
        <taxon>Gordoniaceae</taxon>
        <taxon>Gordonia</taxon>
    </lineage>
</organism>
<gene>
    <name evidence="1" type="primary">ncoIR</name>
</gene>
<accession>O85489</accession>
<dbReference type="REBASE" id="1308">
    <property type="entry name" value="NcoI"/>
</dbReference>
<dbReference type="EMBL" id="AF068761">
    <property type="protein sequence ID" value="AAC23515.1"/>
    <property type="molecule type" value="Genomic_DNA"/>
</dbReference>
<reference evidence="1" key="1">
    <citation type="submission" date="1998-05" db="EMBL/GenBank/DDBJ databases">
        <authorList>
            <person name="Zhang B.-H."/>
            <person name="Van Cott E.M."/>
            <person name="Moran L.S."/>
            <person name="Slatko B.E."/>
            <person name="Wilson G.G."/>
        </authorList>
    </citation>
    <scope>NUCLEOTIDE SEQUENCE</scope>
</reference>
<keyword evidence="1" id="KW-0255">Endonuclease</keyword>
<sequence length="288" mass="31348">MATAPGHLLGQIIGNVMEEALKPVLQEMADRHDLYLDSKGLRPGVRSGALVTWTDDLGNNHDLDFVLERGGSATKAGNPAAFIEAAWRRYTKHSKAKAQEIQGAVLPVLAAWNNVKPTPAAVVAGQWTAPSLQQMRSNGFVVLHLHFPTTAQVFGGNGINIEGTGEGTPDAFWQQQCDAYTSKSEADKDSLATALRTAHAQEFRTFVAELERRVVRAIDYVVVTPLHGHGSQYTSIENAIEAVRTYSCGEESAPFLRFEIRISYTNGDVIQATFGSSSDAIEFLDTFN</sequence>
<evidence type="ECO:0000313" key="1">
    <source>
        <dbReference type="EMBL" id="AAC23515.1"/>
    </source>
</evidence>
<dbReference type="BRENDA" id="3.1.21.4">
    <property type="organism ID" value="4344"/>
</dbReference>
<name>O85489_GORRU</name>
<keyword evidence="1" id="KW-0378">Hydrolase</keyword>